<name>A0A165HCH7_9APHY</name>
<dbReference type="GeneID" id="63823838"/>
<keyword evidence="3" id="KW-1185">Reference proteome</keyword>
<feature type="compositionally biased region" description="Polar residues" evidence="1">
    <location>
        <begin position="314"/>
        <end position="324"/>
    </location>
</feature>
<feature type="region of interest" description="Disordered" evidence="1">
    <location>
        <begin position="1"/>
        <end position="94"/>
    </location>
</feature>
<dbReference type="EMBL" id="KV427607">
    <property type="protein sequence ID" value="KZT11547.1"/>
    <property type="molecule type" value="Genomic_DNA"/>
</dbReference>
<dbReference type="Proteomes" id="UP000076871">
    <property type="component" value="Unassembled WGS sequence"/>
</dbReference>
<dbReference type="AlphaFoldDB" id="A0A165HCH7"/>
<reference evidence="2 3" key="1">
    <citation type="journal article" date="2016" name="Mol. Biol. Evol.">
        <title>Comparative Genomics of Early-Diverging Mushroom-Forming Fungi Provides Insights into the Origins of Lignocellulose Decay Capabilities.</title>
        <authorList>
            <person name="Nagy L.G."/>
            <person name="Riley R."/>
            <person name="Tritt A."/>
            <person name="Adam C."/>
            <person name="Daum C."/>
            <person name="Floudas D."/>
            <person name="Sun H."/>
            <person name="Yadav J.S."/>
            <person name="Pangilinan J."/>
            <person name="Larsson K.H."/>
            <person name="Matsuura K."/>
            <person name="Barry K."/>
            <person name="Labutti K."/>
            <person name="Kuo R."/>
            <person name="Ohm R.A."/>
            <person name="Bhattacharya S.S."/>
            <person name="Shirouzu T."/>
            <person name="Yoshinaga Y."/>
            <person name="Martin F.M."/>
            <person name="Grigoriev I.V."/>
            <person name="Hibbett D.S."/>
        </authorList>
    </citation>
    <scope>NUCLEOTIDE SEQUENCE [LARGE SCALE GENOMIC DNA]</scope>
    <source>
        <strain evidence="2 3">93-53</strain>
    </source>
</reference>
<evidence type="ECO:0000313" key="3">
    <source>
        <dbReference type="Proteomes" id="UP000076871"/>
    </source>
</evidence>
<feature type="compositionally biased region" description="Low complexity" evidence="1">
    <location>
        <begin position="300"/>
        <end position="309"/>
    </location>
</feature>
<dbReference type="OrthoDB" id="3133596at2759"/>
<protein>
    <submittedName>
        <fullName evidence="2">Uncharacterized protein</fullName>
    </submittedName>
</protein>
<sequence>MSHRTEEPPKSLACTHSTRSTRSTRSVHSLHPDPAPNRRYSNSVSFDRSPEVPEKPKNALSPGSRSYKAKSNRQSLVSRNVSPASRNAPPVTPIGRVHGLPRKFVGGRKRIEALLYGGKHCVMEMWNFKMGPVHLTHILARATSEEITRRLEYHLGMFPDSLNLDCSQNIASMSPTQHTLYDSGKTAWLMSPAVLDQLLEIFERRSRFTAEERQAFEMQAWEYQVVSLSKACPSFVRESHPGAAQEIINFPYNVRIKSQVHPAFVFMSTTTKLLALALDYLNYYPDYHQSDYSDAESESSSELSDLTDSPCPSHGSTMPESLPMSRSESIDFSAALSASMSVRKHSIANDDAAGVAPRTRRRYTTKQASTSNAFYATNPVNTPDNPFYDDIAPSSYITEKTDD</sequence>
<proteinExistence type="predicted"/>
<dbReference type="InParanoid" id="A0A165HCH7"/>
<dbReference type="RefSeq" id="XP_040769287.1">
    <property type="nucleotide sequence ID" value="XM_040906809.1"/>
</dbReference>
<feature type="compositionally biased region" description="Polar residues" evidence="1">
    <location>
        <begin position="72"/>
        <end position="85"/>
    </location>
</feature>
<organism evidence="2 3">
    <name type="scientific">Laetiporus sulphureus 93-53</name>
    <dbReference type="NCBI Taxonomy" id="1314785"/>
    <lineage>
        <taxon>Eukaryota</taxon>
        <taxon>Fungi</taxon>
        <taxon>Dikarya</taxon>
        <taxon>Basidiomycota</taxon>
        <taxon>Agaricomycotina</taxon>
        <taxon>Agaricomycetes</taxon>
        <taxon>Polyporales</taxon>
        <taxon>Laetiporus</taxon>
    </lineage>
</organism>
<feature type="compositionally biased region" description="Basic and acidic residues" evidence="1">
    <location>
        <begin position="48"/>
        <end position="57"/>
    </location>
</feature>
<evidence type="ECO:0000256" key="1">
    <source>
        <dbReference type="SAM" id="MobiDB-lite"/>
    </source>
</evidence>
<accession>A0A165HCH7</accession>
<gene>
    <name evidence="2" type="ORF">LAESUDRAFT_711016</name>
</gene>
<feature type="compositionally biased region" description="Low complexity" evidence="1">
    <location>
        <begin position="17"/>
        <end position="26"/>
    </location>
</feature>
<evidence type="ECO:0000313" key="2">
    <source>
        <dbReference type="EMBL" id="KZT11547.1"/>
    </source>
</evidence>
<feature type="region of interest" description="Disordered" evidence="1">
    <location>
        <begin position="293"/>
        <end position="324"/>
    </location>
</feature>
<feature type="region of interest" description="Disordered" evidence="1">
    <location>
        <begin position="375"/>
        <end position="403"/>
    </location>
</feature>
<feature type="compositionally biased region" description="Polar residues" evidence="1">
    <location>
        <begin position="375"/>
        <end position="384"/>
    </location>
</feature>